<organism evidence="3 4">
    <name type="scientific">Roseococcus suduntuyensis</name>
    <dbReference type="NCBI Taxonomy" id="455361"/>
    <lineage>
        <taxon>Bacteria</taxon>
        <taxon>Pseudomonadati</taxon>
        <taxon>Pseudomonadota</taxon>
        <taxon>Alphaproteobacteria</taxon>
        <taxon>Acetobacterales</taxon>
        <taxon>Roseomonadaceae</taxon>
        <taxon>Roseococcus</taxon>
    </lineage>
</organism>
<dbReference type="Proteomes" id="UP000553193">
    <property type="component" value="Unassembled WGS sequence"/>
</dbReference>
<dbReference type="EMBL" id="JACIDJ010000002">
    <property type="protein sequence ID" value="MBB3898523.1"/>
    <property type="molecule type" value="Genomic_DNA"/>
</dbReference>
<dbReference type="PROSITE" id="PS51257">
    <property type="entry name" value="PROKAR_LIPOPROTEIN"/>
    <property type="match status" value="1"/>
</dbReference>
<gene>
    <name evidence="3" type="ORF">GGQ83_001960</name>
</gene>
<dbReference type="RefSeq" id="WP_207017816.1">
    <property type="nucleotide sequence ID" value="NZ_JACIDJ010000002.1"/>
</dbReference>
<comment type="caution">
    <text evidence="3">The sequence shown here is derived from an EMBL/GenBank/DDBJ whole genome shotgun (WGS) entry which is preliminary data.</text>
</comment>
<evidence type="ECO:0000313" key="4">
    <source>
        <dbReference type="Proteomes" id="UP000553193"/>
    </source>
</evidence>
<feature type="compositionally biased region" description="Low complexity" evidence="1">
    <location>
        <begin position="66"/>
        <end position="75"/>
    </location>
</feature>
<evidence type="ECO:0000256" key="1">
    <source>
        <dbReference type="SAM" id="MobiDB-lite"/>
    </source>
</evidence>
<dbReference type="InterPro" id="IPR039567">
    <property type="entry name" value="Gly-zipper"/>
</dbReference>
<protein>
    <submittedName>
        <fullName evidence="3">Uncharacterized membrane protein YebE (DUF533 family)</fullName>
    </submittedName>
</protein>
<feature type="compositionally biased region" description="Basic and acidic residues" evidence="1">
    <location>
        <begin position="76"/>
        <end position="85"/>
    </location>
</feature>
<name>A0A840ADG1_9PROT</name>
<proteinExistence type="predicted"/>
<sequence length="91" mass="9323">MRTKGMGLLMAGGLILSGCAGLDDTSQRTLTGAAGGAAVGGILGSFSGDTALGAVLGAGVGGVGGYLYDQSQQPRYDSRRPPPRRDYRRRY</sequence>
<keyword evidence="4" id="KW-1185">Reference proteome</keyword>
<evidence type="ECO:0000313" key="3">
    <source>
        <dbReference type="EMBL" id="MBB3898523.1"/>
    </source>
</evidence>
<feature type="region of interest" description="Disordered" evidence="1">
    <location>
        <begin position="66"/>
        <end position="91"/>
    </location>
</feature>
<dbReference type="AlphaFoldDB" id="A0A840ADG1"/>
<accession>A0A840ADG1</accession>
<feature type="domain" description="Glycine zipper" evidence="2">
    <location>
        <begin position="31"/>
        <end position="68"/>
    </location>
</feature>
<dbReference type="Pfam" id="PF13488">
    <property type="entry name" value="Gly-zipper_Omp"/>
    <property type="match status" value="1"/>
</dbReference>
<evidence type="ECO:0000259" key="2">
    <source>
        <dbReference type="Pfam" id="PF13488"/>
    </source>
</evidence>
<reference evidence="3 4" key="1">
    <citation type="submission" date="2020-08" db="EMBL/GenBank/DDBJ databases">
        <title>Genomic Encyclopedia of Type Strains, Phase IV (KMG-IV): sequencing the most valuable type-strain genomes for metagenomic binning, comparative biology and taxonomic classification.</title>
        <authorList>
            <person name="Goeker M."/>
        </authorList>
    </citation>
    <scope>NUCLEOTIDE SEQUENCE [LARGE SCALE GENOMIC DNA]</scope>
    <source>
        <strain evidence="3 4">DSM 19979</strain>
    </source>
</reference>